<sequence>LDIPIGQHDSISWQVKGRPFSFKSAWETIKVTHLGVPWAKIVWFKGSIPRHAFFLWLYFHKAHLVLDKLQSIGIVQSSQCSLGCGHHESLNHLFFECPFTKSVWSKVLEFNICPILAACNWDSTASWALGHTKGSQFHRWMRRVELIATIYHCWRERNNRIFRQVVTSPNQVMDRIAFDVAKKALLEHFRYSNHQSHHGELGH</sequence>
<evidence type="ECO:0000313" key="3">
    <source>
        <dbReference type="Proteomes" id="UP000187406"/>
    </source>
</evidence>
<dbReference type="AlphaFoldDB" id="A0A1Q3ASV6"/>
<dbReference type="OrthoDB" id="1937542at2759"/>
<name>A0A1Q3ASV6_CEPFO</name>
<protein>
    <submittedName>
        <fullName evidence="2">Zf-RVT domain-containing protein</fullName>
    </submittedName>
</protein>
<dbReference type="InterPro" id="IPR026960">
    <property type="entry name" value="RVT-Znf"/>
</dbReference>
<dbReference type="PANTHER" id="PTHR33116:SF78">
    <property type="entry name" value="OS12G0587133 PROTEIN"/>
    <property type="match status" value="1"/>
</dbReference>
<dbReference type="PANTHER" id="PTHR33116">
    <property type="entry name" value="REVERSE TRANSCRIPTASE ZINC-BINDING DOMAIN-CONTAINING PROTEIN-RELATED-RELATED"/>
    <property type="match status" value="1"/>
</dbReference>
<organism evidence="2 3">
    <name type="scientific">Cephalotus follicularis</name>
    <name type="common">Albany pitcher plant</name>
    <dbReference type="NCBI Taxonomy" id="3775"/>
    <lineage>
        <taxon>Eukaryota</taxon>
        <taxon>Viridiplantae</taxon>
        <taxon>Streptophyta</taxon>
        <taxon>Embryophyta</taxon>
        <taxon>Tracheophyta</taxon>
        <taxon>Spermatophyta</taxon>
        <taxon>Magnoliopsida</taxon>
        <taxon>eudicotyledons</taxon>
        <taxon>Gunneridae</taxon>
        <taxon>Pentapetalae</taxon>
        <taxon>rosids</taxon>
        <taxon>fabids</taxon>
        <taxon>Oxalidales</taxon>
        <taxon>Cephalotaceae</taxon>
        <taxon>Cephalotus</taxon>
    </lineage>
</organism>
<evidence type="ECO:0000259" key="1">
    <source>
        <dbReference type="Pfam" id="PF13966"/>
    </source>
</evidence>
<keyword evidence="3" id="KW-1185">Reference proteome</keyword>
<gene>
    <name evidence="2" type="ORF">CFOL_v3_02369</name>
</gene>
<feature type="non-terminal residue" evidence="2">
    <location>
        <position position="1"/>
    </location>
</feature>
<feature type="domain" description="Reverse transcriptase zinc-binding" evidence="1">
    <location>
        <begin position="20"/>
        <end position="104"/>
    </location>
</feature>
<dbReference type="EMBL" id="BDDD01000085">
    <property type="protein sequence ID" value="GAV58836.1"/>
    <property type="molecule type" value="Genomic_DNA"/>
</dbReference>
<proteinExistence type="predicted"/>
<accession>A0A1Q3ASV6</accession>
<dbReference type="Proteomes" id="UP000187406">
    <property type="component" value="Unassembled WGS sequence"/>
</dbReference>
<dbReference type="Pfam" id="PF13966">
    <property type="entry name" value="zf-RVT"/>
    <property type="match status" value="1"/>
</dbReference>
<reference evidence="3" key="1">
    <citation type="submission" date="2016-04" db="EMBL/GenBank/DDBJ databases">
        <title>Cephalotus genome sequencing.</title>
        <authorList>
            <person name="Fukushima K."/>
            <person name="Hasebe M."/>
            <person name="Fang X."/>
        </authorList>
    </citation>
    <scope>NUCLEOTIDE SEQUENCE [LARGE SCALE GENOMIC DNA]</scope>
    <source>
        <strain evidence="3">cv. St1</strain>
    </source>
</reference>
<dbReference type="InParanoid" id="A0A1Q3ASV6"/>
<evidence type="ECO:0000313" key="2">
    <source>
        <dbReference type="EMBL" id="GAV58836.1"/>
    </source>
</evidence>
<comment type="caution">
    <text evidence="2">The sequence shown here is derived from an EMBL/GenBank/DDBJ whole genome shotgun (WGS) entry which is preliminary data.</text>
</comment>